<proteinExistence type="predicted"/>
<dbReference type="Gene3D" id="2.30.30.40">
    <property type="entry name" value="SH3 Domains"/>
    <property type="match status" value="1"/>
</dbReference>
<accession>A0A1I6X646</accession>
<dbReference type="STRING" id="999627.SAMN05216236_10186"/>
<gene>
    <name evidence="3" type="ORF">SAMN05216236_10186</name>
</gene>
<dbReference type="eggNOG" id="COG4991">
    <property type="taxonomic scope" value="Bacteria"/>
</dbReference>
<evidence type="ECO:0000313" key="4">
    <source>
        <dbReference type="Proteomes" id="UP000182466"/>
    </source>
</evidence>
<feature type="domain" description="SH3b" evidence="2">
    <location>
        <begin position="42"/>
        <end position="97"/>
    </location>
</feature>
<dbReference type="RefSeq" id="WP_027263035.1">
    <property type="nucleotide sequence ID" value="NZ_FPAW01000001.1"/>
</dbReference>
<protein>
    <submittedName>
        <fullName evidence="3">SH3 domain-containing protein</fullName>
    </submittedName>
</protein>
<organism evidence="3 4">
    <name type="scientific">Sedimentitalea nanhaiensis</name>
    <dbReference type="NCBI Taxonomy" id="999627"/>
    <lineage>
        <taxon>Bacteria</taxon>
        <taxon>Pseudomonadati</taxon>
        <taxon>Pseudomonadota</taxon>
        <taxon>Alphaproteobacteria</taxon>
        <taxon>Rhodobacterales</taxon>
        <taxon>Paracoccaceae</taxon>
        <taxon>Sedimentitalea</taxon>
    </lineage>
</organism>
<dbReference type="OrthoDB" id="8451772at2"/>
<dbReference type="AlphaFoldDB" id="A0A1I6X646"/>
<keyword evidence="4" id="KW-1185">Reference proteome</keyword>
<evidence type="ECO:0000256" key="1">
    <source>
        <dbReference type="SAM" id="SignalP"/>
    </source>
</evidence>
<keyword evidence="1" id="KW-0732">Signal</keyword>
<evidence type="ECO:0000313" key="3">
    <source>
        <dbReference type="EMBL" id="SFT33765.1"/>
    </source>
</evidence>
<dbReference type="Pfam" id="PF08239">
    <property type="entry name" value="SH3_3"/>
    <property type="match status" value="1"/>
</dbReference>
<dbReference type="InterPro" id="IPR003646">
    <property type="entry name" value="SH3-like_bac-type"/>
</dbReference>
<dbReference type="Proteomes" id="UP000182466">
    <property type="component" value="Unassembled WGS sequence"/>
</dbReference>
<feature type="signal peptide" evidence="1">
    <location>
        <begin position="1"/>
        <end position="22"/>
    </location>
</feature>
<sequence length="100" mass="10635">MRRAILAALAAALLGAVPEAGSADAGSGQYYEVVGVEGEDMLKLRAGPGIGFKIILGLPNGTILRIHGCEQTGGTRWCKVSLKQSRKLKGYASWAYLREM</sequence>
<name>A0A1I6X646_9RHOB</name>
<feature type="chain" id="PRO_5010227979" evidence="1">
    <location>
        <begin position="23"/>
        <end position="100"/>
    </location>
</feature>
<dbReference type="EMBL" id="FPAW01000001">
    <property type="protein sequence ID" value="SFT33765.1"/>
    <property type="molecule type" value="Genomic_DNA"/>
</dbReference>
<evidence type="ECO:0000259" key="2">
    <source>
        <dbReference type="Pfam" id="PF08239"/>
    </source>
</evidence>
<reference evidence="3 4" key="1">
    <citation type="submission" date="2016-10" db="EMBL/GenBank/DDBJ databases">
        <authorList>
            <person name="de Groot N.N."/>
        </authorList>
    </citation>
    <scope>NUCLEOTIDE SEQUENCE [LARGE SCALE GENOMIC DNA]</scope>
    <source>
        <strain evidence="3 4">CGMCC 1.10959</strain>
    </source>
</reference>